<feature type="modified residue" description="4-aspartylphosphate" evidence="1">
    <location>
        <position position="72"/>
    </location>
</feature>
<sequence>MDKVTSRLYCWGMKVKTMIRLMIVEDEKATAADLKQMVEGLCSDMEVCSVCYDGETALKDIQQVCPDVIFLDVELPGLRGIEVAQALQEMEKIPLIVFVTAYVDFAVQAFSVNALDYMVKPVSKRCLARVLLKIKKRMQQIKSSRVGKESDSYLRKLTINKGDRLEIIDCQDIRLIYGKNRQVFIMTKDDEVCRVKITLQEFEERLAGTSFFRCHRNYIVNVDEIKQITTWFKQRYLLILKGKKNLEIPVGRAYVNNLRQHVEF</sequence>
<protein>
    <submittedName>
        <fullName evidence="4">LytTr DNA-binding domain protein</fullName>
    </submittedName>
</protein>
<dbReference type="PROSITE" id="PS50930">
    <property type="entry name" value="HTH_LYTTR"/>
    <property type="match status" value="1"/>
</dbReference>
<dbReference type="PATRIC" id="fig|1588748.3.peg.232"/>
<dbReference type="SMART" id="SM00850">
    <property type="entry name" value="LytTR"/>
    <property type="match status" value="1"/>
</dbReference>
<dbReference type="Gene3D" id="3.40.50.2300">
    <property type="match status" value="1"/>
</dbReference>
<keyword evidence="5" id="KW-1185">Reference proteome</keyword>
<dbReference type="Pfam" id="PF00072">
    <property type="entry name" value="Response_reg"/>
    <property type="match status" value="1"/>
</dbReference>
<dbReference type="SUPFAM" id="SSF52172">
    <property type="entry name" value="CheY-like"/>
    <property type="match status" value="1"/>
</dbReference>
<evidence type="ECO:0000259" key="3">
    <source>
        <dbReference type="PROSITE" id="PS50930"/>
    </source>
</evidence>
<dbReference type="PROSITE" id="PS50110">
    <property type="entry name" value="RESPONSE_REGULATORY"/>
    <property type="match status" value="1"/>
</dbReference>
<comment type="caution">
    <text evidence="4">The sequence shown here is derived from an EMBL/GenBank/DDBJ whole genome shotgun (WGS) entry which is preliminary data.</text>
</comment>
<dbReference type="InterPro" id="IPR001789">
    <property type="entry name" value="Sig_transdc_resp-reg_receiver"/>
</dbReference>
<name>A0A134CKM2_9FIRM</name>
<evidence type="ECO:0000256" key="1">
    <source>
        <dbReference type="PROSITE-ProRule" id="PRU00169"/>
    </source>
</evidence>
<dbReference type="Proteomes" id="UP000070160">
    <property type="component" value="Unassembled WGS sequence"/>
</dbReference>
<dbReference type="GO" id="GO:0000156">
    <property type="term" value="F:phosphorelay response regulator activity"/>
    <property type="evidence" value="ECO:0007669"/>
    <property type="project" value="InterPro"/>
</dbReference>
<dbReference type="GO" id="GO:0003677">
    <property type="term" value="F:DNA binding"/>
    <property type="evidence" value="ECO:0007669"/>
    <property type="project" value="UniProtKB-KW"/>
</dbReference>
<accession>A0A134CKM2</accession>
<dbReference type="Gene3D" id="2.40.50.1020">
    <property type="entry name" value="LytTr DNA-binding domain"/>
    <property type="match status" value="1"/>
</dbReference>
<evidence type="ECO:0000313" key="4">
    <source>
        <dbReference type="EMBL" id="KXB92772.1"/>
    </source>
</evidence>
<keyword evidence="1" id="KW-0597">Phosphoprotein</keyword>
<feature type="domain" description="HTH LytTR-type" evidence="3">
    <location>
        <begin position="157"/>
        <end position="264"/>
    </location>
</feature>
<dbReference type="InterPro" id="IPR007492">
    <property type="entry name" value="LytTR_DNA-bd_dom"/>
</dbReference>
<dbReference type="Pfam" id="PF04397">
    <property type="entry name" value="LytTR"/>
    <property type="match status" value="1"/>
</dbReference>
<proteinExistence type="predicted"/>
<keyword evidence="4" id="KW-0238">DNA-binding</keyword>
<organism evidence="4 5">
    <name type="scientific">Megasphaera hutchinsoni</name>
    <dbReference type="NCBI Taxonomy" id="1588748"/>
    <lineage>
        <taxon>Bacteria</taxon>
        <taxon>Bacillati</taxon>
        <taxon>Bacillota</taxon>
        <taxon>Negativicutes</taxon>
        <taxon>Veillonellales</taxon>
        <taxon>Veillonellaceae</taxon>
        <taxon>Megasphaera</taxon>
    </lineage>
</organism>
<dbReference type="InterPro" id="IPR046947">
    <property type="entry name" value="LytR-like"/>
</dbReference>
<dbReference type="PANTHER" id="PTHR37299:SF1">
    <property type="entry name" value="STAGE 0 SPORULATION PROTEIN A HOMOLOG"/>
    <property type="match status" value="1"/>
</dbReference>
<feature type="domain" description="Response regulatory" evidence="2">
    <location>
        <begin position="20"/>
        <end position="135"/>
    </location>
</feature>
<evidence type="ECO:0000313" key="5">
    <source>
        <dbReference type="Proteomes" id="UP000070160"/>
    </source>
</evidence>
<evidence type="ECO:0000259" key="2">
    <source>
        <dbReference type="PROSITE" id="PS50110"/>
    </source>
</evidence>
<dbReference type="EMBL" id="LSDT01000005">
    <property type="protein sequence ID" value="KXB92772.1"/>
    <property type="molecule type" value="Genomic_DNA"/>
</dbReference>
<dbReference type="InterPro" id="IPR011006">
    <property type="entry name" value="CheY-like_superfamily"/>
</dbReference>
<dbReference type="SMART" id="SM00448">
    <property type="entry name" value="REC"/>
    <property type="match status" value="1"/>
</dbReference>
<dbReference type="PANTHER" id="PTHR37299">
    <property type="entry name" value="TRANSCRIPTIONAL REGULATOR-RELATED"/>
    <property type="match status" value="1"/>
</dbReference>
<dbReference type="STRING" id="1588748.HMPREF3182_00240"/>
<dbReference type="AlphaFoldDB" id="A0A134CKM2"/>
<reference evidence="5" key="1">
    <citation type="submission" date="2016-01" db="EMBL/GenBank/DDBJ databases">
        <authorList>
            <person name="Mitreva M."/>
            <person name="Pepin K.H."/>
            <person name="Mihindukulasuriya K.A."/>
            <person name="Fulton R."/>
            <person name="Fronick C."/>
            <person name="O'Laughlin M."/>
            <person name="Miner T."/>
            <person name="Herter B."/>
            <person name="Rosa B.A."/>
            <person name="Cordes M."/>
            <person name="Tomlinson C."/>
            <person name="Wollam A."/>
            <person name="Palsikar V.B."/>
            <person name="Mardis E.R."/>
            <person name="Wilson R.K."/>
        </authorList>
    </citation>
    <scope>NUCLEOTIDE SEQUENCE [LARGE SCALE GENOMIC DNA]</scope>
    <source>
        <strain evidence="5">KA00182</strain>
    </source>
</reference>
<gene>
    <name evidence="4" type="ORF">HMPREF3182_00240</name>
</gene>